<proteinExistence type="predicted"/>
<dbReference type="EMBL" id="UINC01065411">
    <property type="protein sequence ID" value="SVB95048.1"/>
    <property type="molecule type" value="Genomic_DNA"/>
</dbReference>
<reference evidence="1" key="1">
    <citation type="submission" date="2018-05" db="EMBL/GenBank/DDBJ databases">
        <authorList>
            <person name="Lanie J.A."/>
            <person name="Ng W.-L."/>
            <person name="Kazmierczak K.M."/>
            <person name="Andrzejewski T.M."/>
            <person name="Davidsen T.M."/>
            <person name="Wayne K.J."/>
            <person name="Tettelin H."/>
            <person name="Glass J.I."/>
            <person name="Rusch D."/>
            <person name="Podicherti R."/>
            <person name="Tsui H.-C.T."/>
            <person name="Winkler M.E."/>
        </authorList>
    </citation>
    <scope>NUCLEOTIDE SEQUENCE</scope>
</reference>
<protein>
    <submittedName>
        <fullName evidence="1">Uncharacterized protein</fullName>
    </submittedName>
</protein>
<evidence type="ECO:0000313" key="1">
    <source>
        <dbReference type="EMBL" id="SVB95048.1"/>
    </source>
</evidence>
<accession>A0A382I681</accession>
<name>A0A382I681_9ZZZZ</name>
<organism evidence="1">
    <name type="scientific">marine metagenome</name>
    <dbReference type="NCBI Taxonomy" id="408172"/>
    <lineage>
        <taxon>unclassified sequences</taxon>
        <taxon>metagenomes</taxon>
        <taxon>ecological metagenomes</taxon>
    </lineage>
</organism>
<gene>
    <name evidence="1" type="ORF">METZ01_LOCUS247902</name>
</gene>
<feature type="non-terminal residue" evidence="1">
    <location>
        <position position="1"/>
    </location>
</feature>
<dbReference type="AlphaFoldDB" id="A0A382I681"/>
<sequence length="208" mass="22712">EISPDLAKQYLRQHHPTEVLEEVLEAVPPKPEAKPASTVEERNSDLFFEIADVIDFYPHLYDQMTYGKFLLPDGTGLPMSQGSNVETDLGLVEVRGCATTACVAGWAAALSGWHPTTNTTFDGKTTLLDWAEVAPMPLTPSNHHSAESVYGLARVLLGITDLEAKELFSGMPSGCSGEHRWTADDLRAIGKGRSVFEDEWPGKESGVR</sequence>